<dbReference type="SUPFAM" id="SSF53041">
    <property type="entry name" value="Resolvase-like"/>
    <property type="match status" value="1"/>
</dbReference>
<dbReference type="InterPro" id="IPR050639">
    <property type="entry name" value="SSR_resolvase"/>
</dbReference>
<feature type="domain" description="Resolvase/invertase-type recombinase catalytic" evidence="2">
    <location>
        <begin position="3"/>
        <end position="148"/>
    </location>
</feature>
<keyword evidence="4" id="KW-1185">Reference proteome</keyword>
<dbReference type="Gene3D" id="3.40.50.1390">
    <property type="entry name" value="Resolvase, N-terminal catalytic domain"/>
    <property type="match status" value="1"/>
</dbReference>
<proteinExistence type="inferred from homology"/>
<dbReference type="STRING" id="568899.SAMN05192534_101306"/>
<protein>
    <submittedName>
        <fullName evidence="3">Site-specific DNA recombinase</fullName>
    </submittedName>
</protein>
<sequence>MKRCIIYCRVSTRKDAQQSSLERQKAELVDLSEKKGFQIVDIIVESASGYSIEREGLLEVMDYFTEEKADVLCVQDDTRLGRGNAKVALLHQLFKENIPVYTVKDEGVLQLSETDTMLMDILSMVEEHQRKLHNLKIKRGMKRAVENGYRPENNLKHQGLGGRHKKVAPIEEIVRLRNLELTFHDIAATLRGFGYDVSKATVHRRYREYMKKAGDNLG</sequence>
<evidence type="ECO:0000313" key="3">
    <source>
        <dbReference type="EMBL" id="SDH00947.1"/>
    </source>
</evidence>
<evidence type="ECO:0000313" key="4">
    <source>
        <dbReference type="Proteomes" id="UP000199163"/>
    </source>
</evidence>
<evidence type="ECO:0000259" key="2">
    <source>
        <dbReference type="PROSITE" id="PS51736"/>
    </source>
</evidence>
<dbReference type="Proteomes" id="UP000199163">
    <property type="component" value="Unassembled WGS sequence"/>
</dbReference>
<dbReference type="PANTHER" id="PTHR30461">
    <property type="entry name" value="DNA-INVERTASE FROM LAMBDOID PROPHAGE"/>
    <property type="match status" value="1"/>
</dbReference>
<dbReference type="RefSeq" id="WP_407639911.1">
    <property type="nucleotide sequence ID" value="NZ_FNDK01000001.1"/>
</dbReference>
<dbReference type="AlphaFoldDB" id="A0A1G7YX49"/>
<comment type="similarity">
    <text evidence="1">Belongs to the site-specific recombinase resolvase family.</text>
</comment>
<gene>
    <name evidence="3" type="ORF">SAMN05192534_101306</name>
</gene>
<dbReference type="GO" id="GO:0003677">
    <property type="term" value="F:DNA binding"/>
    <property type="evidence" value="ECO:0007669"/>
    <property type="project" value="InterPro"/>
</dbReference>
<dbReference type="EMBL" id="FNDK01000001">
    <property type="protein sequence ID" value="SDH00947.1"/>
    <property type="molecule type" value="Genomic_DNA"/>
</dbReference>
<name>A0A1G7YX49_9BACI</name>
<dbReference type="InterPro" id="IPR036162">
    <property type="entry name" value="Resolvase-like_N_sf"/>
</dbReference>
<dbReference type="CDD" id="cd00338">
    <property type="entry name" value="Ser_Recombinase"/>
    <property type="match status" value="1"/>
</dbReference>
<dbReference type="PROSITE" id="PS51736">
    <property type="entry name" value="RECOMBINASES_3"/>
    <property type="match status" value="1"/>
</dbReference>
<dbReference type="PANTHER" id="PTHR30461:SF26">
    <property type="entry name" value="RESOLVASE HOMOLOG YNEB"/>
    <property type="match status" value="1"/>
</dbReference>
<dbReference type="GO" id="GO:0000150">
    <property type="term" value="F:DNA strand exchange activity"/>
    <property type="evidence" value="ECO:0007669"/>
    <property type="project" value="InterPro"/>
</dbReference>
<evidence type="ECO:0000256" key="1">
    <source>
        <dbReference type="ARBA" id="ARBA00009913"/>
    </source>
</evidence>
<dbReference type="InterPro" id="IPR006119">
    <property type="entry name" value="Resolv_N"/>
</dbReference>
<dbReference type="Pfam" id="PF00239">
    <property type="entry name" value="Resolvase"/>
    <property type="match status" value="1"/>
</dbReference>
<accession>A0A1G7YX49</accession>
<dbReference type="SMART" id="SM00857">
    <property type="entry name" value="Resolvase"/>
    <property type="match status" value="1"/>
</dbReference>
<organism evidence="3 4">
    <name type="scientific">Alteribacillus persepolensis</name>
    <dbReference type="NCBI Taxonomy" id="568899"/>
    <lineage>
        <taxon>Bacteria</taxon>
        <taxon>Bacillati</taxon>
        <taxon>Bacillota</taxon>
        <taxon>Bacilli</taxon>
        <taxon>Bacillales</taxon>
        <taxon>Bacillaceae</taxon>
        <taxon>Alteribacillus</taxon>
    </lineage>
</organism>
<reference evidence="3 4" key="1">
    <citation type="submission" date="2016-10" db="EMBL/GenBank/DDBJ databases">
        <authorList>
            <person name="de Groot N.N."/>
        </authorList>
    </citation>
    <scope>NUCLEOTIDE SEQUENCE [LARGE SCALE GENOMIC DNA]</scope>
    <source>
        <strain evidence="3 4">DSM 21632</strain>
    </source>
</reference>